<proteinExistence type="inferred from homology"/>
<sequence length="160" mass="16848">MSASHADQPTQTVSYPQLIDLLRRIFVVHGASPEVADVLAENCASAQRDGSHSHGIFRIPGYLSSLASGWVDGKAVPVVEDVGAAFVRVDARNGFAQPALAAARSLLIDKARSAGIAILAIRGSHHFAALWPDVEPFAEQGLVALSMVNSMTCVVPHGAR</sequence>
<evidence type="ECO:0000313" key="3">
    <source>
        <dbReference type="EMBL" id="RMQ25376.1"/>
    </source>
</evidence>
<reference evidence="3 4" key="1">
    <citation type="submission" date="2018-08" db="EMBL/GenBank/DDBJ databases">
        <title>Recombination of ecologically and evolutionarily significant loci maintains genetic cohesion in the Pseudomonas syringae species complex.</title>
        <authorList>
            <person name="Dillon M."/>
            <person name="Thakur S."/>
            <person name="Almeida R.N.D."/>
            <person name="Weir B.S."/>
            <person name="Guttman D.S."/>
        </authorList>
    </citation>
    <scope>NUCLEOTIDE SEQUENCE [LARGE SCALE GENOMIC DNA]</scope>
    <source>
        <strain evidence="3 4">ICMP 13052</strain>
    </source>
</reference>
<organism evidence="3 4">
    <name type="scientific">Pseudomonas syringae pv. delphinii</name>
    <dbReference type="NCBI Taxonomy" id="192088"/>
    <lineage>
        <taxon>Bacteria</taxon>
        <taxon>Pseudomonadati</taxon>
        <taxon>Pseudomonadota</taxon>
        <taxon>Gammaproteobacteria</taxon>
        <taxon>Pseudomonadales</taxon>
        <taxon>Pseudomonadaceae</taxon>
        <taxon>Pseudomonas</taxon>
    </lineage>
</organism>
<comment type="similarity">
    <text evidence="1">Belongs to the LDH2/MDH2 oxidoreductase family.</text>
</comment>
<dbReference type="SUPFAM" id="SSF89733">
    <property type="entry name" value="L-sulfolactate dehydrogenase-like"/>
    <property type="match status" value="1"/>
</dbReference>
<dbReference type="InterPro" id="IPR043144">
    <property type="entry name" value="Mal/L-sulf/L-lact_DH-like_ah"/>
</dbReference>
<evidence type="ECO:0000313" key="4">
    <source>
        <dbReference type="Proteomes" id="UP000269044"/>
    </source>
</evidence>
<dbReference type="Proteomes" id="UP000269044">
    <property type="component" value="Unassembled WGS sequence"/>
</dbReference>
<dbReference type="RefSeq" id="WP_144431958.1">
    <property type="nucleotide sequence ID" value="NZ_LJQH01000273.1"/>
</dbReference>
<keyword evidence="2" id="KW-0560">Oxidoreductase</keyword>
<dbReference type="PANTHER" id="PTHR11091">
    <property type="entry name" value="OXIDOREDUCTASE-RELATED"/>
    <property type="match status" value="1"/>
</dbReference>
<dbReference type="InterPro" id="IPR003767">
    <property type="entry name" value="Malate/L-lactate_DH-like"/>
</dbReference>
<dbReference type="InterPro" id="IPR043143">
    <property type="entry name" value="Mal/L-sulf/L-lact_DH-like_NADP"/>
</dbReference>
<protein>
    <submittedName>
        <fullName evidence="3">DpkA</fullName>
    </submittedName>
</protein>
<feature type="non-terminal residue" evidence="3">
    <location>
        <position position="160"/>
    </location>
</feature>
<dbReference type="Gene3D" id="1.10.1530.10">
    <property type="match status" value="1"/>
</dbReference>
<gene>
    <name evidence="3" type="ORF">ALQ08_04884</name>
</gene>
<evidence type="ECO:0000256" key="1">
    <source>
        <dbReference type="ARBA" id="ARBA00006056"/>
    </source>
</evidence>
<comment type="caution">
    <text evidence="3">The sequence shown here is derived from an EMBL/GenBank/DDBJ whole genome shotgun (WGS) entry which is preliminary data.</text>
</comment>
<dbReference type="EMBL" id="RBRA01000115">
    <property type="protein sequence ID" value="RMQ25376.1"/>
    <property type="molecule type" value="Genomic_DNA"/>
</dbReference>
<accession>A0A0N8RDI9</accession>
<dbReference type="PANTHER" id="PTHR11091:SF0">
    <property type="entry name" value="MALATE DEHYDROGENASE"/>
    <property type="match status" value="1"/>
</dbReference>
<dbReference type="GO" id="GO:0016491">
    <property type="term" value="F:oxidoreductase activity"/>
    <property type="evidence" value="ECO:0007669"/>
    <property type="project" value="UniProtKB-KW"/>
</dbReference>
<dbReference type="Gene3D" id="3.30.1370.60">
    <property type="entry name" value="Hypothetical oxidoreductase yiak, domain 2"/>
    <property type="match status" value="1"/>
</dbReference>
<dbReference type="InterPro" id="IPR036111">
    <property type="entry name" value="Mal/L-sulfo/L-lacto_DH-like_sf"/>
</dbReference>
<name>A0A0N8RDI9_9PSED</name>
<evidence type="ECO:0000256" key="2">
    <source>
        <dbReference type="ARBA" id="ARBA00023002"/>
    </source>
</evidence>
<dbReference type="AlphaFoldDB" id="A0A0N8RDI9"/>
<dbReference type="Pfam" id="PF02615">
    <property type="entry name" value="Ldh_2"/>
    <property type="match status" value="1"/>
</dbReference>